<dbReference type="Proteomes" id="UP001183629">
    <property type="component" value="Unassembled WGS sequence"/>
</dbReference>
<feature type="region of interest" description="Disordered" evidence="1">
    <location>
        <begin position="1"/>
        <end position="32"/>
    </location>
</feature>
<organism evidence="2 3">
    <name type="scientific">Catenuloplanes niger</name>
    <dbReference type="NCBI Taxonomy" id="587534"/>
    <lineage>
        <taxon>Bacteria</taxon>
        <taxon>Bacillati</taxon>
        <taxon>Actinomycetota</taxon>
        <taxon>Actinomycetes</taxon>
        <taxon>Micromonosporales</taxon>
        <taxon>Micromonosporaceae</taxon>
        <taxon>Catenuloplanes</taxon>
    </lineage>
</organism>
<dbReference type="EMBL" id="JAVDYC010000001">
    <property type="protein sequence ID" value="MDR7320080.1"/>
    <property type="molecule type" value="Genomic_DNA"/>
</dbReference>
<sequence>MAEPQPLRTGGRDRDPWRATGPVPPGDVDPVSLSEALTALRDLAD</sequence>
<dbReference type="AlphaFoldDB" id="A0AAE4CPL7"/>
<reference evidence="2 3" key="1">
    <citation type="submission" date="2023-07" db="EMBL/GenBank/DDBJ databases">
        <title>Sequencing the genomes of 1000 actinobacteria strains.</title>
        <authorList>
            <person name="Klenk H.-P."/>
        </authorList>
    </citation>
    <scope>NUCLEOTIDE SEQUENCE [LARGE SCALE GENOMIC DNA]</scope>
    <source>
        <strain evidence="2 3">DSM 44711</strain>
    </source>
</reference>
<evidence type="ECO:0000313" key="2">
    <source>
        <dbReference type="EMBL" id="MDR7320080.1"/>
    </source>
</evidence>
<keyword evidence="3" id="KW-1185">Reference proteome</keyword>
<dbReference type="RefSeq" id="WP_310408268.1">
    <property type="nucleotide sequence ID" value="NZ_JAVDYC010000001.1"/>
</dbReference>
<accession>A0AAE4CPL7</accession>
<gene>
    <name evidence="2" type="ORF">J2S44_000330</name>
</gene>
<comment type="caution">
    <text evidence="2">The sequence shown here is derived from an EMBL/GenBank/DDBJ whole genome shotgun (WGS) entry which is preliminary data.</text>
</comment>
<protein>
    <submittedName>
        <fullName evidence="2">Uncharacterized protein</fullName>
    </submittedName>
</protein>
<proteinExistence type="predicted"/>
<evidence type="ECO:0000256" key="1">
    <source>
        <dbReference type="SAM" id="MobiDB-lite"/>
    </source>
</evidence>
<name>A0AAE4CPL7_9ACTN</name>
<evidence type="ECO:0000313" key="3">
    <source>
        <dbReference type="Proteomes" id="UP001183629"/>
    </source>
</evidence>